<keyword evidence="1" id="KW-0812">Transmembrane</keyword>
<dbReference type="EMBL" id="FN653040">
    <property type="protein sequence ID" value="CBY19464.1"/>
    <property type="molecule type" value="Genomic_DNA"/>
</dbReference>
<gene>
    <name evidence="2" type="ORF">GSOID_T00008478001</name>
</gene>
<dbReference type="Proteomes" id="UP000001307">
    <property type="component" value="Unassembled WGS sequence"/>
</dbReference>
<feature type="transmembrane region" description="Helical" evidence="1">
    <location>
        <begin position="104"/>
        <end position="126"/>
    </location>
</feature>
<sequence>MAYYQASSFCFFHDANNIIIVLKVLEKNIRTKLIYVLRHKNGKYLKRSKWIFLQNFQFKVVLERVRSTTTLFQVKAYNWNFEENMTDLQLPRYQPKKKKKCCGYIGSTMLFVIKSIAVFLLMTILIRARFRKLILDLRSVDVLFLNHSQSL</sequence>
<dbReference type="InParanoid" id="E4XE74"/>
<proteinExistence type="predicted"/>
<dbReference type="AlphaFoldDB" id="E4XE74"/>
<accession>E4XE74</accession>
<evidence type="ECO:0000313" key="3">
    <source>
        <dbReference type="Proteomes" id="UP000001307"/>
    </source>
</evidence>
<keyword evidence="1" id="KW-1133">Transmembrane helix</keyword>
<organism evidence="2">
    <name type="scientific">Oikopleura dioica</name>
    <name type="common">Tunicate</name>
    <dbReference type="NCBI Taxonomy" id="34765"/>
    <lineage>
        <taxon>Eukaryota</taxon>
        <taxon>Metazoa</taxon>
        <taxon>Chordata</taxon>
        <taxon>Tunicata</taxon>
        <taxon>Appendicularia</taxon>
        <taxon>Copelata</taxon>
        <taxon>Oikopleuridae</taxon>
        <taxon>Oikopleura</taxon>
    </lineage>
</organism>
<reference evidence="2" key="1">
    <citation type="journal article" date="2010" name="Science">
        <title>Plasticity of animal genome architecture unmasked by rapid evolution of a pelagic tunicate.</title>
        <authorList>
            <person name="Denoeud F."/>
            <person name="Henriet S."/>
            <person name="Mungpakdee S."/>
            <person name="Aury J.M."/>
            <person name="Da Silva C."/>
            <person name="Brinkmann H."/>
            <person name="Mikhaleva J."/>
            <person name="Olsen L.C."/>
            <person name="Jubin C."/>
            <person name="Canestro C."/>
            <person name="Bouquet J.M."/>
            <person name="Danks G."/>
            <person name="Poulain J."/>
            <person name="Campsteijn C."/>
            <person name="Adamski M."/>
            <person name="Cross I."/>
            <person name="Yadetie F."/>
            <person name="Muffato M."/>
            <person name="Louis A."/>
            <person name="Butcher S."/>
            <person name="Tsagkogeorga G."/>
            <person name="Konrad A."/>
            <person name="Singh S."/>
            <person name="Jensen M.F."/>
            <person name="Cong E.H."/>
            <person name="Eikeseth-Otteraa H."/>
            <person name="Noel B."/>
            <person name="Anthouard V."/>
            <person name="Porcel B.M."/>
            <person name="Kachouri-Lafond R."/>
            <person name="Nishino A."/>
            <person name="Ugolini M."/>
            <person name="Chourrout P."/>
            <person name="Nishida H."/>
            <person name="Aasland R."/>
            <person name="Huzurbazar S."/>
            <person name="Westhof E."/>
            <person name="Delsuc F."/>
            <person name="Lehrach H."/>
            <person name="Reinhardt R."/>
            <person name="Weissenbach J."/>
            <person name="Roy S.W."/>
            <person name="Artiguenave F."/>
            <person name="Postlethwait J.H."/>
            <person name="Manak J.R."/>
            <person name="Thompson E.M."/>
            <person name="Jaillon O."/>
            <person name="Du Pasquier L."/>
            <person name="Boudinot P."/>
            <person name="Liberles D.A."/>
            <person name="Volff J.N."/>
            <person name="Philippe H."/>
            <person name="Lenhard B."/>
            <person name="Roest Crollius H."/>
            <person name="Wincker P."/>
            <person name="Chourrout D."/>
        </authorList>
    </citation>
    <scope>NUCLEOTIDE SEQUENCE [LARGE SCALE GENOMIC DNA]</scope>
</reference>
<protein>
    <submittedName>
        <fullName evidence="2">Uncharacterized protein</fullName>
    </submittedName>
</protein>
<evidence type="ECO:0000313" key="2">
    <source>
        <dbReference type="EMBL" id="CBY19464.1"/>
    </source>
</evidence>
<evidence type="ECO:0000256" key="1">
    <source>
        <dbReference type="SAM" id="Phobius"/>
    </source>
</evidence>
<keyword evidence="1" id="KW-0472">Membrane</keyword>
<name>E4XE74_OIKDI</name>
<keyword evidence="3" id="KW-1185">Reference proteome</keyword>